<dbReference type="CDD" id="cd14475">
    <property type="entry name" value="SPX_SYG1_like"/>
    <property type="match status" value="1"/>
</dbReference>
<feature type="compositionally biased region" description="Basic and acidic residues" evidence="7">
    <location>
        <begin position="1490"/>
        <end position="1502"/>
    </location>
</feature>
<dbReference type="GO" id="GO:0000822">
    <property type="term" value="F:inositol hexakisphosphate binding"/>
    <property type="evidence" value="ECO:0007669"/>
    <property type="project" value="TreeGrafter"/>
</dbReference>
<dbReference type="Proteomes" id="UP000305064">
    <property type="component" value="Unassembled WGS sequence"/>
</dbReference>
<dbReference type="InterPro" id="IPR032675">
    <property type="entry name" value="LRR_dom_sf"/>
</dbReference>
<comment type="caution">
    <text evidence="11">The sequence shown here is derived from an EMBL/GenBank/DDBJ whole genome shotgun (WGS) entry which is preliminary data.</text>
</comment>
<feature type="transmembrane region" description="Helical" evidence="8">
    <location>
        <begin position="604"/>
        <end position="625"/>
    </location>
</feature>
<evidence type="ECO:0000313" key="11">
    <source>
        <dbReference type="EMBL" id="THY74032.1"/>
    </source>
</evidence>
<evidence type="ECO:0000313" key="12">
    <source>
        <dbReference type="Proteomes" id="UP000305064"/>
    </source>
</evidence>
<dbReference type="GO" id="GO:0006817">
    <property type="term" value="P:phosphate ion transport"/>
    <property type="evidence" value="ECO:0007669"/>
    <property type="project" value="TreeGrafter"/>
</dbReference>
<feature type="region of interest" description="Disordered" evidence="7">
    <location>
        <begin position="373"/>
        <end position="399"/>
    </location>
</feature>
<dbReference type="PANTHER" id="PTHR10783">
    <property type="entry name" value="XENOTROPIC AND POLYTROPIC RETROVIRUS RECEPTOR 1-RELATED"/>
    <property type="match status" value="1"/>
</dbReference>
<feature type="compositionally biased region" description="Low complexity" evidence="7">
    <location>
        <begin position="966"/>
        <end position="977"/>
    </location>
</feature>
<comment type="subcellular location">
    <subcellularLocation>
        <location evidence="1">Membrane</location>
        <topology evidence="1">Multi-pass membrane protein</topology>
    </subcellularLocation>
</comment>
<comment type="similarity">
    <text evidence="2">Belongs to the SYG1 (TC 2.A.94) family.</text>
</comment>
<evidence type="ECO:0000256" key="6">
    <source>
        <dbReference type="SAM" id="Coils"/>
    </source>
</evidence>
<dbReference type="CDD" id="cd09917">
    <property type="entry name" value="F-box_SF"/>
    <property type="match status" value="1"/>
</dbReference>
<gene>
    <name evidence="11" type="ORF">D6C94_05359</name>
</gene>
<feature type="transmembrane region" description="Helical" evidence="8">
    <location>
        <begin position="576"/>
        <end position="597"/>
    </location>
</feature>
<feature type="region of interest" description="Disordered" evidence="7">
    <location>
        <begin position="73"/>
        <end position="239"/>
    </location>
</feature>
<name>A0AB38LYK6_AURPU</name>
<keyword evidence="6" id="KW-0175">Coiled coil</keyword>
<dbReference type="GO" id="GO:0005794">
    <property type="term" value="C:Golgi apparatus"/>
    <property type="evidence" value="ECO:0007669"/>
    <property type="project" value="TreeGrafter"/>
</dbReference>
<accession>A0AB38LYK6</accession>
<dbReference type="EMBL" id="QZBJ01000032">
    <property type="protein sequence ID" value="THY74032.1"/>
    <property type="molecule type" value="Genomic_DNA"/>
</dbReference>
<feature type="transmembrane region" description="Helical" evidence="8">
    <location>
        <begin position="743"/>
        <end position="762"/>
    </location>
</feature>
<protein>
    <recommendedName>
        <fullName evidence="13">EXS-domain-containing protein</fullName>
    </recommendedName>
</protein>
<feature type="domain" description="EXS" evidence="9">
    <location>
        <begin position="632"/>
        <end position="826"/>
    </location>
</feature>
<evidence type="ECO:0000259" key="9">
    <source>
        <dbReference type="PROSITE" id="PS51380"/>
    </source>
</evidence>
<feature type="transmembrane region" description="Helical" evidence="8">
    <location>
        <begin position="673"/>
        <end position="689"/>
    </location>
</feature>
<feature type="compositionally biased region" description="Polar residues" evidence="7">
    <location>
        <begin position="312"/>
        <end position="330"/>
    </location>
</feature>
<dbReference type="Pfam" id="PF03124">
    <property type="entry name" value="EXS"/>
    <property type="match status" value="1"/>
</dbReference>
<evidence type="ECO:0000256" key="4">
    <source>
        <dbReference type="ARBA" id="ARBA00022989"/>
    </source>
</evidence>
<evidence type="ECO:0008006" key="13">
    <source>
        <dbReference type="Google" id="ProtNLM"/>
    </source>
</evidence>
<evidence type="ECO:0000256" key="5">
    <source>
        <dbReference type="ARBA" id="ARBA00023136"/>
    </source>
</evidence>
<feature type="transmembrane region" description="Helical" evidence="8">
    <location>
        <begin position="513"/>
        <end position="534"/>
    </location>
</feature>
<feature type="coiled-coil region" evidence="6">
    <location>
        <begin position="270"/>
        <end position="297"/>
    </location>
</feature>
<dbReference type="SUPFAM" id="SSF52047">
    <property type="entry name" value="RNI-like"/>
    <property type="match status" value="1"/>
</dbReference>
<dbReference type="Pfam" id="PF03105">
    <property type="entry name" value="SPX"/>
    <property type="match status" value="1"/>
</dbReference>
<dbReference type="PANTHER" id="PTHR10783:SF103">
    <property type="entry name" value="SOLUTE CARRIER FAMILY 53 MEMBER 1"/>
    <property type="match status" value="1"/>
</dbReference>
<feature type="compositionally biased region" description="Basic and acidic residues" evidence="7">
    <location>
        <begin position="907"/>
        <end position="916"/>
    </location>
</feature>
<evidence type="ECO:0000256" key="3">
    <source>
        <dbReference type="ARBA" id="ARBA00022692"/>
    </source>
</evidence>
<evidence type="ECO:0000256" key="8">
    <source>
        <dbReference type="SAM" id="Phobius"/>
    </source>
</evidence>
<dbReference type="Gene3D" id="3.80.10.10">
    <property type="entry name" value="Ribonuclease Inhibitor"/>
    <property type="match status" value="1"/>
</dbReference>
<dbReference type="InterPro" id="IPR036047">
    <property type="entry name" value="F-box-like_dom_sf"/>
</dbReference>
<dbReference type="GO" id="GO:0005886">
    <property type="term" value="C:plasma membrane"/>
    <property type="evidence" value="ECO:0007669"/>
    <property type="project" value="TreeGrafter"/>
</dbReference>
<dbReference type="PROSITE" id="PS51382">
    <property type="entry name" value="SPX"/>
    <property type="match status" value="1"/>
</dbReference>
<evidence type="ECO:0000256" key="2">
    <source>
        <dbReference type="ARBA" id="ARBA00009665"/>
    </source>
</evidence>
<feature type="region of interest" description="Disordered" evidence="7">
    <location>
        <begin position="1490"/>
        <end position="1566"/>
    </location>
</feature>
<keyword evidence="3 8" id="KW-0812">Transmembrane</keyword>
<feature type="compositionally biased region" description="Basic and acidic residues" evidence="7">
    <location>
        <begin position="382"/>
        <end position="395"/>
    </location>
</feature>
<feature type="region of interest" description="Disordered" evidence="7">
    <location>
        <begin position="960"/>
        <end position="982"/>
    </location>
</feature>
<keyword evidence="5 8" id="KW-0472">Membrane</keyword>
<feature type="compositionally biased region" description="Acidic residues" evidence="7">
    <location>
        <begin position="922"/>
        <end position="945"/>
    </location>
</feature>
<feature type="compositionally biased region" description="Low complexity" evidence="7">
    <location>
        <begin position="1517"/>
        <end position="1539"/>
    </location>
</feature>
<evidence type="ECO:0000256" key="7">
    <source>
        <dbReference type="SAM" id="MobiDB-lite"/>
    </source>
</evidence>
<reference evidence="11 12" key="1">
    <citation type="submission" date="2018-10" db="EMBL/GenBank/DDBJ databases">
        <title>Fifty Aureobasidium pullulans genomes reveal a recombining polyextremotolerant generalist.</title>
        <authorList>
            <person name="Gostincar C."/>
            <person name="Turk M."/>
            <person name="Zajc J."/>
            <person name="Gunde-Cimerman N."/>
        </authorList>
    </citation>
    <scope>NUCLEOTIDE SEQUENCE [LARGE SCALE GENOMIC DNA]</scope>
    <source>
        <strain evidence="11 12">EXF-4256</strain>
    </source>
</reference>
<feature type="domain" description="SPX" evidence="10">
    <location>
        <begin position="1"/>
        <end position="453"/>
    </location>
</feature>
<feature type="transmembrane region" description="Helical" evidence="8">
    <location>
        <begin position="546"/>
        <end position="564"/>
    </location>
</feature>
<dbReference type="SUPFAM" id="SSF81383">
    <property type="entry name" value="F-box domain"/>
    <property type="match status" value="1"/>
</dbReference>
<dbReference type="PROSITE" id="PS51380">
    <property type="entry name" value="EXS"/>
    <property type="match status" value="1"/>
</dbReference>
<feature type="compositionally biased region" description="Basic and acidic residues" evidence="7">
    <location>
        <begin position="832"/>
        <end position="842"/>
    </location>
</feature>
<keyword evidence="4 8" id="KW-1133">Transmembrane helix</keyword>
<dbReference type="Pfam" id="PF12937">
    <property type="entry name" value="F-box-like"/>
    <property type="match status" value="1"/>
</dbReference>
<feature type="region of interest" description="Disordered" evidence="7">
    <location>
        <begin position="907"/>
        <end position="947"/>
    </location>
</feature>
<feature type="transmembrane region" description="Helical" evidence="8">
    <location>
        <begin position="774"/>
        <end position="793"/>
    </location>
</feature>
<organism evidence="11 12">
    <name type="scientific">Aureobasidium pullulans</name>
    <name type="common">Black yeast</name>
    <name type="synonym">Pullularia pullulans</name>
    <dbReference type="NCBI Taxonomy" id="5580"/>
    <lineage>
        <taxon>Eukaryota</taxon>
        <taxon>Fungi</taxon>
        <taxon>Dikarya</taxon>
        <taxon>Ascomycota</taxon>
        <taxon>Pezizomycotina</taxon>
        <taxon>Dothideomycetes</taxon>
        <taxon>Dothideomycetidae</taxon>
        <taxon>Dothideales</taxon>
        <taxon>Saccotheciaceae</taxon>
        <taxon>Aureobasidium</taxon>
    </lineage>
</organism>
<evidence type="ECO:0000259" key="10">
    <source>
        <dbReference type="PROSITE" id="PS51382"/>
    </source>
</evidence>
<feature type="region of interest" description="Disordered" evidence="7">
    <location>
        <begin position="821"/>
        <end position="891"/>
    </location>
</feature>
<feature type="transmembrane region" description="Helical" evidence="8">
    <location>
        <begin position="701"/>
        <end position="723"/>
    </location>
</feature>
<dbReference type="InterPro" id="IPR004331">
    <property type="entry name" value="SPX_dom"/>
</dbReference>
<dbReference type="InterPro" id="IPR001810">
    <property type="entry name" value="F-box_dom"/>
</dbReference>
<sequence length="1566" mass="174602">MKFAKELEADLVPEWRAKYLDYKQGKKKLKAVARALQKVERTTQGDGRRDSSPLATFGRAPFYAFLNRTSTRVNERRASSGDLGAVPPTPRNAEDERHGSTSSAVPIPGAAEAAERTPLQVHGDGRHMTRYGSILGTPPDLASPPKATRQSEDSSRSLRLPGPALGTPARRGPRRQESSGSAYQVGENTPKHASFALPSRYRSVFQPKRVNSMPGVQDAQPTRPPTRRMFSGFRSSSPSQDDIALDAYREIDVRQTQFFLFLDKEMVKIEDFYKAKEDEATERLKVLREQLHVMRDQRMEEILYATTKTKRPSQSTELLSNGMGSRNSTLGGEESQLIKKNGNKKNGWAKAVNGIPGRKRGPQAGKTFEAMKQLSTPSGPRPMDDTRDYTRRGGHPDVPYRTAKRKLKIALAEYYRGLELLKSYALLNRTAYRKINKKFDKTVNARPSGRYMSEKVNDAYFVNSTVIDGHIQAVEDMYARYFERGNHKIAVGKLRAKVARAGDYTGSVFRNGILLATGTVFGIEGLVYGTELLWSSDPNIASHTAFLLQIPSLLGFCLGLTMWLNFKRFADDSFYIWWPVVLVAVSGVILFNPFPIFYHRSRWWFAYSNTYALGNIELFFCLYANDWNNPTQCNSSHSRLLGFFTTLPGIWRAAQCLRRYADTRSLFPHMANFGKYLCTILYYMSLSLWRHNKSQKLRILFIFWATINAVYVSVWDIVMDWSLMDPYAKHPFLRNTLGFKYAWWYYAAIVIDPIIRFNWIFYAIYGHDVQHSTIVAFMVAFTEVLRRGIWQLFRVENEHCTNVSRYRASRDVPLPYELGKTETEAEATEEVEDRHSSSDLEAQHPPQLPPGVPPMTATGADPGRRQSNADPPSGSIRQRRKAGSHEASPMVRAITRVGTLLRASHAQDFERRRKSEVPNTLEGDEDDDDDTDEDSGATIDEDEMDGSPAIMGFFKHLRAKSHNKSNESSSNSPRRSPIAIRPGRDFAAKLPNDILTKIMVQVAPHTQDATFEPSERSTIGEGCMLCDLRDLAKAGQVCRRWYNAAATVLYSSVRIDAVHYCELEEILAERRQKKTFLKAPIESGDVPTIRLALFSRTVRENPNLAHGVTMLKLPYMTRETAKADLARTVSVLPNLKYVDLPDGAFTGDPNCMPLVHELQARCPDIRKMSYRQGSEGSFEQLARRSWQSLEIIEISGIHVEPSTLRIVLGSLPALRELTMTDLPWLDDTIFYQSPMLPDFPALHTLALENTPRITAEGMVVYFDKPLNRNTLKDLSLDGTGIDPIELYRFLFDASALHSLSIVETVSKSLALSLNDLPPLESISLKVLHFELTDSEDAHGLQKPAASYYAYLAQSLHANGLPALSQLYVRDPDFAEIMLLPAPPTPFMDGGGNQRQSVVGAMNPPRGLHQPLEVFSKGLDELEWAFTAYQPPAASQGRHGSGSSGRPLSSYSAARGLGPQWAQGGFGGDARKSVIVGNGYGGFLAVPQEEAARPRSSAGHESRSWGSNSSPGNGGGALAALASMGTSVGSSASGIGSRGSWLKPPPKIPGSEGHGHKRAGSRQDLWR</sequence>
<proteinExistence type="inferred from homology"/>
<evidence type="ECO:0000256" key="1">
    <source>
        <dbReference type="ARBA" id="ARBA00004141"/>
    </source>
</evidence>
<feature type="region of interest" description="Disordered" evidence="7">
    <location>
        <begin position="308"/>
        <end position="331"/>
    </location>
</feature>
<dbReference type="Gene3D" id="1.20.1280.50">
    <property type="match status" value="1"/>
</dbReference>
<dbReference type="InterPro" id="IPR004342">
    <property type="entry name" value="EXS_C"/>
</dbReference>
<dbReference type="GO" id="GO:0016036">
    <property type="term" value="P:cellular response to phosphate starvation"/>
    <property type="evidence" value="ECO:0007669"/>
    <property type="project" value="TreeGrafter"/>
</dbReference>